<protein>
    <submittedName>
        <fullName evidence="1">Uncharacterized protein</fullName>
    </submittedName>
</protein>
<reference evidence="2" key="1">
    <citation type="journal article" date="2019" name="Int. J. Syst. Evol. Microbiol.">
        <title>The Global Catalogue of Microorganisms (GCM) 10K type strain sequencing project: providing services to taxonomists for standard genome sequencing and annotation.</title>
        <authorList>
            <consortium name="The Broad Institute Genomics Platform"/>
            <consortium name="The Broad Institute Genome Sequencing Center for Infectious Disease"/>
            <person name="Wu L."/>
            <person name="Ma J."/>
        </authorList>
    </citation>
    <scope>NUCLEOTIDE SEQUENCE [LARGE SCALE GENOMIC DNA]</scope>
    <source>
        <strain evidence="2">CCM 8689</strain>
    </source>
</reference>
<evidence type="ECO:0000313" key="2">
    <source>
        <dbReference type="Proteomes" id="UP001595792"/>
    </source>
</evidence>
<name>A0ABV8NL31_9SPHI</name>
<accession>A0ABV8NL31</accession>
<evidence type="ECO:0000313" key="1">
    <source>
        <dbReference type="EMBL" id="MFC4196688.1"/>
    </source>
</evidence>
<organism evidence="1 2">
    <name type="scientific">Pedobacter jamesrossensis</name>
    <dbReference type="NCBI Taxonomy" id="1908238"/>
    <lineage>
        <taxon>Bacteria</taxon>
        <taxon>Pseudomonadati</taxon>
        <taxon>Bacteroidota</taxon>
        <taxon>Sphingobacteriia</taxon>
        <taxon>Sphingobacteriales</taxon>
        <taxon>Sphingobacteriaceae</taxon>
        <taxon>Pedobacter</taxon>
    </lineage>
</organism>
<dbReference type="RefSeq" id="WP_378960025.1">
    <property type="nucleotide sequence ID" value="NZ_JBHRXC010000016.1"/>
</dbReference>
<dbReference type="EMBL" id="JBHSBY010000037">
    <property type="protein sequence ID" value="MFC4196688.1"/>
    <property type="molecule type" value="Genomic_DNA"/>
</dbReference>
<keyword evidence="2" id="KW-1185">Reference proteome</keyword>
<dbReference type="Proteomes" id="UP001595792">
    <property type="component" value="Unassembled WGS sequence"/>
</dbReference>
<comment type="caution">
    <text evidence="1">The sequence shown here is derived from an EMBL/GenBank/DDBJ whole genome shotgun (WGS) entry which is preliminary data.</text>
</comment>
<proteinExistence type="predicted"/>
<sequence>MEKKELIPSQQIGQQTDAEEEKIFPSAMEAKAAYAMASRHLLDVNEWQNISTIEASSFMLCDRNGIQLNRAVHEGDYIQIDIPGPGTSTGKGFDWVFVEHMEVFTDEDSDIDFTLFVARPSSMPGVIDGKVSHFFTDRSTSTFMVFRRGDVLSIEVHGRNEVPNMEVDGLLDKARNILVNGGSGIGMSFIQWHLLVSGILSAIDLKE</sequence>
<gene>
    <name evidence="1" type="ORF">ACFOUY_08260</name>
</gene>